<dbReference type="AlphaFoldDB" id="A0A146K0E5"/>
<reference evidence="1" key="1">
    <citation type="submission" date="2015-07" db="EMBL/GenBank/DDBJ databases">
        <title>Adaptation to a free-living lifestyle via gene acquisitions in the diplomonad Trepomonas sp. PC1.</title>
        <authorList>
            <person name="Xu F."/>
            <person name="Jerlstrom-Hultqvist J."/>
            <person name="Kolisko M."/>
            <person name="Simpson A.G.B."/>
            <person name="Roger A.J."/>
            <person name="Svard S.G."/>
            <person name="Andersson J.O."/>
        </authorList>
    </citation>
    <scope>NUCLEOTIDE SEQUENCE</scope>
    <source>
        <strain evidence="1">PC1</strain>
    </source>
</reference>
<proteinExistence type="predicted"/>
<evidence type="ECO:0000313" key="1">
    <source>
        <dbReference type="EMBL" id="JAP90227.1"/>
    </source>
</evidence>
<dbReference type="EMBL" id="GDID01006379">
    <property type="protein sequence ID" value="JAP90227.1"/>
    <property type="molecule type" value="Transcribed_RNA"/>
</dbReference>
<feature type="non-terminal residue" evidence="1">
    <location>
        <position position="1"/>
    </location>
</feature>
<protein>
    <submittedName>
        <fullName evidence="1">Uncharacterized protein</fullName>
    </submittedName>
</protein>
<gene>
    <name evidence="1" type="ORF">TPC1_30278</name>
</gene>
<organism evidence="1">
    <name type="scientific">Trepomonas sp. PC1</name>
    <dbReference type="NCBI Taxonomy" id="1076344"/>
    <lineage>
        <taxon>Eukaryota</taxon>
        <taxon>Metamonada</taxon>
        <taxon>Diplomonadida</taxon>
        <taxon>Hexamitidae</taxon>
        <taxon>Hexamitinae</taxon>
        <taxon>Trepomonas</taxon>
    </lineage>
</organism>
<name>A0A146K0E5_9EUKA</name>
<sequence length="742" mass="86602">FIDTEQAAIDSLETIEVKSSLEVEIQNLTQLQKVKTVILHRAIPAHIFNQFLQLKDLQQLFLGSLLLTMKDKVAIKAQISTQYSQNSFAQPNDIQQKFTEFSINDIIFELQVNLLKNVQTVNLQCKLSQDNVSQLLWMQSLKKVIVQAEQESKLVVTRSPNHVIEDLSKMQFNEVQLKAEMNLNLMKSLVDSTINNIPFYDGVSYIFGENLVKMDEQQLRKSSKIVFYKVNPNIFKIIPFSCLTDQIELVIHETNMKHEHQHYLMQFDLKITRFNTQSGRLLKRELFERSSDKKEIKIMTSNLSEINQNEWFKQEFNSATNYVLDTDVNDEIVQQLKQNSQGKVQIDFKTEQSVQMKHLSDYGFNITLNMRKWSKCTTWHNSGTEMEIYENYEPDFFQKQKIIDIKKFIFMKGSSIEKFVLCDLNKIQHAEIIMRSQALTYESFKKLLHVGCQVNVFNFVINELCPAQELGIILKQLQFEKITVENHDVKDYSNETILKLLINKQMNIIGQLSNQSIITTIMNHLITLEINGLRIGSSPMSYSEKEAELSLYDGYTIKYILEEPFFRKLKIIRFASSPIQFLEDSPFVFDDLVQIKFYQSGARLTTAQENALENLNCQLDGIKYLTPQFLQKDFNAETNLCQQFKLISQEVDSELENFSTDYQEQLICLIQELHKQVKQVCEQDGNLVFQTKKEKIINPAVEQIDQMWVHFVYFKNKYAQLAKKLNEAQTQSKSTKVTEFDF</sequence>
<accession>A0A146K0E5</accession>